<proteinExistence type="predicted"/>
<dbReference type="Proteomes" id="UP000075324">
    <property type="component" value="Unassembled WGS sequence"/>
</dbReference>
<evidence type="ECO:0000313" key="2">
    <source>
        <dbReference type="Proteomes" id="UP000075324"/>
    </source>
</evidence>
<comment type="caution">
    <text evidence="1">The sequence shown here is derived from an EMBL/GenBank/DDBJ whole genome shotgun (WGS) entry which is preliminary data.</text>
</comment>
<name>A0A150N1D9_9BACL</name>
<sequence length="39" mass="5008">MIVVISHIRCFHLFDLEEIFDFFILKWKQIFFEEMKREE</sequence>
<dbReference type="AlphaFoldDB" id="A0A150N1D9"/>
<organism evidence="1 2">
    <name type="scientific">Parageobacillus toebii</name>
    <dbReference type="NCBI Taxonomy" id="153151"/>
    <lineage>
        <taxon>Bacteria</taxon>
        <taxon>Bacillati</taxon>
        <taxon>Bacillota</taxon>
        <taxon>Bacilli</taxon>
        <taxon>Bacillales</taxon>
        <taxon>Anoxybacillaceae</taxon>
        <taxon>Parageobacillus</taxon>
    </lineage>
</organism>
<gene>
    <name evidence="1" type="ORF">B4110_3696</name>
</gene>
<evidence type="ECO:0000313" key="1">
    <source>
        <dbReference type="EMBL" id="KYD30528.1"/>
    </source>
</evidence>
<reference evidence="1 2" key="1">
    <citation type="submission" date="2016-01" db="EMBL/GenBank/DDBJ databases">
        <title>Draft Genome Sequences of Seven Thermophilic Sporeformers Isolated from Foods.</title>
        <authorList>
            <person name="Berendsen E.M."/>
            <person name="Wells-Bennik M.H."/>
            <person name="Krawcyk A.O."/>
            <person name="De Jong A."/>
            <person name="Holsappel S."/>
            <person name="Eijlander R.T."/>
            <person name="Kuipers O.P."/>
        </authorList>
    </citation>
    <scope>NUCLEOTIDE SEQUENCE [LARGE SCALE GENOMIC DNA]</scope>
    <source>
        <strain evidence="1 2">B4110</strain>
    </source>
</reference>
<protein>
    <submittedName>
        <fullName evidence="1">Uncharacterized protein</fullName>
    </submittedName>
</protein>
<dbReference type="EMBL" id="LQYW01000050">
    <property type="protein sequence ID" value="KYD30528.1"/>
    <property type="molecule type" value="Genomic_DNA"/>
</dbReference>
<accession>A0A150N1D9</accession>